<evidence type="ECO:0000256" key="5">
    <source>
        <dbReference type="PIRNR" id="PIRNR016255"/>
    </source>
</evidence>
<dbReference type="Pfam" id="PF01399">
    <property type="entry name" value="PCI"/>
    <property type="match status" value="1"/>
</dbReference>
<comment type="similarity">
    <text evidence="4 5">Belongs to the eIF-3 subunit E family.</text>
</comment>
<dbReference type="InterPro" id="IPR036390">
    <property type="entry name" value="WH_DNA-bd_sf"/>
</dbReference>
<keyword evidence="7" id="KW-1185">Reference proteome</keyword>
<evidence type="ECO:0000256" key="2">
    <source>
        <dbReference type="ARBA" id="ARBA00022540"/>
    </source>
</evidence>
<dbReference type="PIRSF" id="PIRSF016255">
    <property type="entry name" value="eIF3e_su6"/>
    <property type="match status" value="1"/>
</dbReference>
<sequence length="481" mass="55873">MCQKCLLDKREKVLESIQETEVKLKPVKVIFSQETMKEVAQCKNAKDLLTSLETKYNFKTEMLNDMFDAARVFYDAGNYNLSSEYLKIVRQLVTPGTQRHLDASWGRLASEILVQNWDEALEDLEKLKDAIDCQNEDRMVVGGSQQETLDPGFVLLGTRQQGVPVILREPMLPGGFDLVSPSFTVRDVTDLLCNTLTTIIIKYYHGPASRTYLIQLQQRTWMLHWSLFVFFNHPQGKEKLIEWFMQNTTHLNAIQTLAPHLLRYLTVCVITSTDKKKKNLIRDLKYLIQQESYSYRDPVTEFFECLFVKFDFDGAQQKLRVCETVLPNDFFLTGCYDEFMENARLLMFESFCRIHHSVGISYFEDHASFLSLSVLAEKLNMDVDDAEKWIVNLIRNARMDAKIDSQKGVIVMGTQNVSPYQQVIERTKSSGTCAHKLLERLRWEKSIDTELVSHIYISIIDLFIYLLISNNNTNGYYYYIE</sequence>
<reference evidence="6 7" key="1">
    <citation type="submission" date="2018-11" db="EMBL/GenBank/DDBJ databases">
        <authorList>
            <consortium name="Pathogen Informatics"/>
        </authorList>
    </citation>
    <scope>NUCLEOTIDE SEQUENCE [LARGE SCALE GENOMIC DNA]</scope>
    <source>
        <strain evidence="6 7">Zambia</strain>
    </source>
</reference>
<dbReference type="HAMAP" id="MF_03004">
    <property type="entry name" value="eIF3e"/>
    <property type="match status" value="1"/>
</dbReference>
<evidence type="ECO:0000256" key="1">
    <source>
        <dbReference type="ARBA" id="ARBA00022490"/>
    </source>
</evidence>
<evidence type="ECO:0000256" key="4">
    <source>
        <dbReference type="HAMAP-Rule" id="MF_03004"/>
    </source>
</evidence>
<dbReference type="InterPro" id="IPR000717">
    <property type="entry name" value="PCI_dom"/>
</dbReference>
<evidence type="ECO:0000256" key="3">
    <source>
        <dbReference type="ARBA" id="ARBA00022917"/>
    </source>
</evidence>
<keyword evidence="1 4" id="KW-0963">Cytoplasm</keyword>
<comment type="subunit">
    <text evidence="4 5">Component of the eukaryotic translation initiation factor 3 (eIF-3) complex.</text>
</comment>
<organism evidence="6 7">
    <name type="scientific">Schistosoma margrebowiei</name>
    <dbReference type="NCBI Taxonomy" id="48269"/>
    <lineage>
        <taxon>Eukaryota</taxon>
        <taxon>Metazoa</taxon>
        <taxon>Spiralia</taxon>
        <taxon>Lophotrochozoa</taxon>
        <taxon>Platyhelminthes</taxon>
        <taxon>Trematoda</taxon>
        <taxon>Digenea</taxon>
        <taxon>Strigeidida</taxon>
        <taxon>Schistosomatoidea</taxon>
        <taxon>Schistosomatidae</taxon>
        <taxon>Schistosoma</taxon>
    </lineage>
</organism>
<protein>
    <recommendedName>
        <fullName evidence="4 5">Eukaryotic translation initiation factor 3 subunit E</fullName>
        <shortName evidence="4">eIF3e</shortName>
    </recommendedName>
    <alternativeName>
        <fullName evidence="4">Eukaryotic translation initiation factor 3 subunit 6</fullName>
    </alternativeName>
</protein>
<dbReference type="GO" id="GO:0033290">
    <property type="term" value="C:eukaryotic 48S preinitiation complex"/>
    <property type="evidence" value="ECO:0007669"/>
    <property type="project" value="UniProtKB-UniRule"/>
</dbReference>
<dbReference type="PROSITE" id="PS50250">
    <property type="entry name" value="PCI"/>
    <property type="match status" value="1"/>
</dbReference>
<dbReference type="Proteomes" id="UP000277204">
    <property type="component" value="Unassembled WGS sequence"/>
</dbReference>
<accession>A0A183MH00</accession>
<dbReference type="PANTHER" id="PTHR10317">
    <property type="entry name" value="EUKARYOTIC TRANSLATION INITIATION FACTOR 3 SUBUNIT E"/>
    <property type="match status" value="1"/>
</dbReference>
<dbReference type="SUPFAM" id="SSF46785">
    <property type="entry name" value="Winged helix' DNA-binding domain"/>
    <property type="match status" value="1"/>
</dbReference>
<comment type="function">
    <text evidence="4">Component of the eukaryotic translation initiation factor 3 (eIF-3) complex, which is involved in protein synthesis of a specialized repertoire of mRNAs and, together with other initiation factors, stimulates binding of mRNA and methionyl-tRNAi to the 40S ribosome. The eIF-3 complex specifically targets and initiates translation of a subset of mRNAs involved in cell proliferation.</text>
</comment>
<dbReference type="GO" id="GO:0071540">
    <property type="term" value="C:eukaryotic translation initiation factor 3 complex, eIF3e"/>
    <property type="evidence" value="ECO:0007669"/>
    <property type="project" value="UniProtKB-UniRule"/>
</dbReference>
<dbReference type="GO" id="GO:0016282">
    <property type="term" value="C:eukaryotic 43S preinitiation complex"/>
    <property type="evidence" value="ECO:0007669"/>
    <property type="project" value="UniProtKB-UniRule"/>
</dbReference>
<comment type="subcellular location">
    <subcellularLocation>
        <location evidence="4 5">Cytoplasm</location>
    </subcellularLocation>
</comment>
<dbReference type="AlphaFoldDB" id="A0A183MH00"/>
<dbReference type="InterPro" id="IPR016650">
    <property type="entry name" value="eIF3e"/>
</dbReference>
<keyword evidence="2 4" id="KW-0396">Initiation factor</keyword>
<dbReference type="EMBL" id="UZAI01016915">
    <property type="protein sequence ID" value="VDP17995.1"/>
    <property type="molecule type" value="Genomic_DNA"/>
</dbReference>
<evidence type="ECO:0000313" key="6">
    <source>
        <dbReference type="EMBL" id="VDP17995.1"/>
    </source>
</evidence>
<dbReference type="CDD" id="cd21378">
    <property type="entry name" value="eIF3E"/>
    <property type="match status" value="1"/>
</dbReference>
<dbReference type="GO" id="GO:0001732">
    <property type="term" value="P:formation of cytoplasmic translation initiation complex"/>
    <property type="evidence" value="ECO:0007669"/>
    <property type="project" value="UniProtKB-UniRule"/>
</dbReference>
<dbReference type="SMART" id="SM00088">
    <property type="entry name" value="PINT"/>
    <property type="match status" value="1"/>
</dbReference>
<dbReference type="STRING" id="48269.A0A183MH00"/>
<proteinExistence type="inferred from homology"/>
<gene>
    <name evidence="6" type="ORF">SMRZ_LOCUS15325</name>
</gene>
<dbReference type="GO" id="GO:0003743">
    <property type="term" value="F:translation initiation factor activity"/>
    <property type="evidence" value="ECO:0007669"/>
    <property type="project" value="UniProtKB-UniRule"/>
</dbReference>
<evidence type="ECO:0000313" key="7">
    <source>
        <dbReference type="Proteomes" id="UP000277204"/>
    </source>
</evidence>
<keyword evidence="3 4" id="KW-0648">Protein biosynthesis</keyword>
<name>A0A183MH00_9TREM</name>